<protein>
    <submittedName>
        <fullName evidence="7">WD40 repeat-like protein</fullName>
    </submittedName>
</protein>
<keyword evidence="2 5" id="KW-0853">WD repeat</keyword>
<name>A0A5M3N670_CONPW</name>
<dbReference type="OMA" id="KWNKCGN"/>
<dbReference type="InterPro" id="IPR015943">
    <property type="entry name" value="WD40/YVTN_repeat-like_dom_sf"/>
</dbReference>
<comment type="subcellular location">
    <subcellularLocation>
        <location evidence="1">Nucleus</location>
    </subcellularLocation>
</comment>
<dbReference type="SUPFAM" id="SSF50978">
    <property type="entry name" value="WD40 repeat-like"/>
    <property type="match status" value="2"/>
</dbReference>
<dbReference type="PROSITE" id="PS00678">
    <property type="entry name" value="WD_REPEATS_1"/>
    <property type="match status" value="1"/>
</dbReference>
<dbReference type="PANTHER" id="PTHR22846">
    <property type="entry name" value="WD40 REPEAT PROTEIN"/>
    <property type="match status" value="1"/>
</dbReference>
<dbReference type="SMART" id="SM00667">
    <property type="entry name" value="LisH"/>
    <property type="match status" value="1"/>
</dbReference>
<dbReference type="PROSITE" id="PS50294">
    <property type="entry name" value="WD_REPEATS_REGION"/>
    <property type="match status" value="3"/>
</dbReference>
<evidence type="ECO:0000256" key="2">
    <source>
        <dbReference type="ARBA" id="ARBA00022574"/>
    </source>
</evidence>
<sequence>MAPPILITADELNCLIHAYFVDSGYHHAAFSLKSEAHLDRTPHFKTHIQRGELVALLSKSLLYAEVEAHWKAGKMASDCKIPFTLLEPHVCSSEVSSVSEGASATNVVGNSIDEFSAISQEAKLKRKASTPPILSPDARNAKRPKEGEKRTMTIAERLARDALEFTSRQNAVSVNPHDVPCNYGPPILGGLISTAAIRTLKSHSSEVFIVAWNPVRVGHLVSGSRDAVVNSWDIPLLDKIDSGAAAEPILPTKKLLDLTHVVQADLTSFDWSADGKMVAVGSYDSVLRVFGPEGDPYITDGCHTVIISHPKLNIATLTVYQGPVFAAKFSPNMAWLVTASLDSTSVVYDVQGRNLLKRYRTHSGCCLDVEWIDNVTFASCGADHLVYITSLENPTFTHKLIGHTHEVNVIKCNPSKTKLASCSDDATARVWTINPLQKSSVELKGHQASLTSVEWCPVTTPGEVEMLATACFDSTACLWNTVTGECLRVFAEHSQHVYTLAFSPEGTMLATGGGGGFMHVYDTKTMERRWSWYNGDRSGVFEIKWKRWDKKTTMIAIALERQAVAVIDPSKVRALAWSG</sequence>
<dbReference type="PROSITE" id="PS50896">
    <property type="entry name" value="LISH"/>
    <property type="match status" value="1"/>
</dbReference>
<dbReference type="KEGG" id="cput:CONPUDRAFT_79134"/>
<organism evidence="7 8">
    <name type="scientific">Coniophora puteana (strain RWD-64-598)</name>
    <name type="common">Brown rot fungus</name>
    <dbReference type="NCBI Taxonomy" id="741705"/>
    <lineage>
        <taxon>Eukaryota</taxon>
        <taxon>Fungi</taxon>
        <taxon>Dikarya</taxon>
        <taxon>Basidiomycota</taxon>
        <taxon>Agaricomycotina</taxon>
        <taxon>Agaricomycetes</taxon>
        <taxon>Agaricomycetidae</taxon>
        <taxon>Boletales</taxon>
        <taxon>Coniophorineae</taxon>
        <taxon>Coniophoraceae</taxon>
        <taxon>Coniophora</taxon>
    </lineage>
</organism>
<evidence type="ECO:0000256" key="1">
    <source>
        <dbReference type="ARBA" id="ARBA00004123"/>
    </source>
</evidence>
<evidence type="ECO:0000256" key="3">
    <source>
        <dbReference type="ARBA" id="ARBA00022737"/>
    </source>
</evidence>
<dbReference type="Pfam" id="PF08513">
    <property type="entry name" value="LisH"/>
    <property type="match status" value="1"/>
</dbReference>
<dbReference type="GO" id="GO:0003714">
    <property type="term" value="F:transcription corepressor activity"/>
    <property type="evidence" value="ECO:0007669"/>
    <property type="project" value="InterPro"/>
</dbReference>
<dbReference type="Gene3D" id="1.20.960.30">
    <property type="match status" value="1"/>
</dbReference>
<dbReference type="InterPro" id="IPR019775">
    <property type="entry name" value="WD40_repeat_CS"/>
</dbReference>
<evidence type="ECO:0000256" key="6">
    <source>
        <dbReference type="SAM" id="MobiDB-lite"/>
    </source>
</evidence>
<dbReference type="Proteomes" id="UP000053558">
    <property type="component" value="Unassembled WGS sequence"/>
</dbReference>
<gene>
    <name evidence="7" type="ORF">CONPUDRAFT_79134</name>
</gene>
<feature type="repeat" description="WD" evidence="5">
    <location>
        <begin position="490"/>
        <end position="531"/>
    </location>
</feature>
<keyword evidence="8" id="KW-1185">Reference proteome</keyword>
<feature type="compositionally biased region" description="Basic and acidic residues" evidence="6">
    <location>
        <begin position="139"/>
        <end position="148"/>
    </location>
</feature>
<feature type="repeat" description="WD" evidence="5">
    <location>
        <begin position="443"/>
        <end position="489"/>
    </location>
</feature>
<dbReference type="EMBL" id="JH711573">
    <property type="protein sequence ID" value="EIW86929.1"/>
    <property type="molecule type" value="Genomic_DNA"/>
</dbReference>
<dbReference type="Gene3D" id="2.130.10.10">
    <property type="entry name" value="YVTN repeat-like/Quinoprotein amine dehydrogenase"/>
    <property type="match status" value="1"/>
</dbReference>
<dbReference type="GO" id="GO:0006357">
    <property type="term" value="P:regulation of transcription by RNA polymerase II"/>
    <property type="evidence" value="ECO:0007669"/>
    <property type="project" value="TreeGrafter"/>
</dbReference>
<comment type="caution">
    <text evidence="7">The sequence shown here is derived from an EMBL/GenBank/DDBJ whole genome shotgun (WGS) entry which is preliminary data.</text>
</comment>
<feature type="region of interest" description="Disordered" evidence="6">
    <location>
        <begin position="126"/>
        <end position="148"/>
    </location>
</feature>
<dbReference type="GeneID" id="19209872"/>
<dbReference type="PANTHER" id="PTHR22846:SF2">
    <property type="entry name" value="F-BOX-LIKE_WD REPEAT-CONTAINING PROTEIN EBI"/>
    <property type="match status" value="1"/>
</dbReference>
<accession>A0A5M3N670</accession>
<feature type="repeat" description="WD" evidence="5">
    <location>
        <begin position="200"/>
        <end position="234"/>
    </location>
</feature>
<keyword evidence="4" id="KW-0539">Nucleus</keyword>
<dbReference type="InterPro" id="IPR045183">
    <property type="entry name" value="Ebi-like"/>
</dbReference>
<dbReference type="AlphaFoldDB" id="A0A5M3N670"/>
<evidence type="ECO:0000313" key="7">
    <source>
        <dbReference type="EMBL" id="EIW86929.1"/>
    </source>
</evidence>
<dbReference type="InterPro" id="IPR006594">
    <property type="entry name" value="LisH"/>
</dbReference>
<dbReference type="Pfam" id="PF00400">
    <property type="entry name" value="WD40"/>
    <property type="match status" value="6"/>
</dbReference>
<dbReference type="CDD" id="cd00200">
    <property type="entry name" value="WD40"/>
    <property type="match status" value="1"/>
</dbReference>
<reference evidence="8" key="1">
    <citation type="journal article" date="2012" name="Science">
        <title>The Paleozoic origin of enzymatic lignin decomposition reconstructed from 31 fungal genomes.</title>
        <authorList>
            <person name="Floudas D."/>
            <person name="Binder M."/>
            <person name="Riley R."/>
            <person name="Barry K."/>
            <person name="Blanchette R.A."/>
            <person name="Henrissat B."/>
            <person name="Martinez A.T."/>
            <person name="Otillar R."/>
            <person name="Spatafora J.W."/>
            <person name="Yadav J.S."/>
            <person name="Aerts A."/>
            <person name="Benoit I."/>
            <person name="Boyd A."/>
            <person name="Carlson A."/>
            <person name="Copeland A."/>
            <person name="Coutinho P.M."/>
            <person name="de Vries R.P."/>
            <person name="Ferreira P."/>
            <person name="Findley K."/>
            <person name="Foster B."/>
            <person name="Gaskell J."/>
            <person name="Glotzer D."/>
            <person name="Gorecki P."/>
            <person name="Heitman J."/>
            <person name="Hesse C."/>
            <person name="Hori C."/>
            <person name="Igarashi K."/>
            <person name="Jurgens J.A."/>
            <person name="Kallen N."/>
            <person name="Kersten P."/>
            <person name="Kohler A."/>
            <person name="Kuees U."/>
            <person name="Kumar T.K.A."/>
            <person name="Kuo A."/>
            <person name="LaButti K."/>
            <person name="Larrondo L.F."/>
            <person name="Lindquist E."/>
            <person name="Ling A."/>
            <person name="Lombard V."/>
            <person name="Lucas S."/>
            <person name="Lundell T."/>
            <person name="Martin R."/>
            <person name="McLaughlin D.J."/>
            <person name="Morgenstern I."/>
            <person name="Morin E."/>
            <person name="Murat C."/>
            <person name="Nagy L.G."/>
            <person name="Nolan M."/>
            <person name="Ohm R.A."/>
            <person name="Patyshakuliyeva A."/>
            <person name="Rokas A."/>
            <person name="Ruiz-Duenas F.J."/>
            <person name="Sabat G."/>
            <person name="Salamov A."/>
            <person name="Samejima M."/>
            <person name="Schmutz J."/>
            <person name="Slot J.C."/>
            <person name="St John F."/>
            <person name="Stenlid J."/>
            <person name="Sun H."/>
            <person name="Sun S."/>
            <person name="Syed K."/>
            <person name="Tsang A."/>
            <person name="Wiebenga A."/>
            <person name="Young D."/>
            <person name="Pisabarro A."/>
            <person name="Eastwood D.C."/>
            <person name="Martin F."/>
            <person name="Cullen D."/>
            <person name="Grigoriev I.V."/>
            <person name="Hibbett D.S."/>
        </authorList>
    </citation>
    <scope>NUCLEOTIDE SEQUENCE [LARGE SCALE GENOMIC DNA]</scope>
    <source>
        <strain evidence="8">RWD-64-598 SS2</strain>
    </source>
</reference>
<feature type="repeat" description="WD" evidence="5">
    <location>
        <begin position="400"/>
        <end position="441"/>
    </location>
</feature>
<evidence type="ECO:0000256" key="4">
    <source>
        <dbReference type="ARBA" id="ARBA00023242"/>
    </source>
</evidence>
<evidence type="ECO:0000313" key="8">
    <source>
        <dbReference type="Proteomes" id="UP000053558"/>
    </source>
</evidence>
<feature type="repeat" description="WD" evidence="5">
    <location>
        <begin position="317"/>
        <end position="358"/>
    </location>
</feature>
<evidence type="ECO:0000256" key="5">
    <source>
        <dbReference type="PROSITE-ProRule" id="PRU00221"/>
    </source>
</evidence>
<proteinExistence type="predicted"/>
<dbReference type="RefSeq" id="XP_007762816.1">
    <property type="nucleotide sequence ID" value="XM_007764626.1"/>
</dbReference>
<dbReference type="InterPro" id="IPR036322">
    <property type="entry name" value="WD40_repeat_dom_sf"/>
</dbReference>
<dbReference type="OrthoDB" id="1367865at2759"/>
<dbReference type="PROSITE" id="PS50082">
    <property type="entry name" value="WD_REPEATS_2"/>
    <property type="match status" value="5"/>
</dbReference>
<dbReference type="GO" id="GO:0000118">
    <property type="term" value="C:histone deacetylase complex"/>
    <property type="evidence" value="ECO:0007669"/>
    <property type="project" value="TreeGrafter"/>
</dbReference>
<dbReference type="InterPro" id="IPR001680">
    <property type="entry name" value="WD40_rpt"/>
</dbReference>
<dbReference type="SMART" id="SM00320">
    <property type="entry name" value="WD40"/>
    <property type="match status" value="7"/>
</dbReference>
<keyword evidence="3" id="KW-0677">Repeat</keyword>